<proteinExistence type="predicted"/>
<evidence type="ECO:0000313" key="1">
    <source>
        <dbReference type="EMBL" id="MED6177427.1"/>
    </source>
</evidence>
<reference evidence="1 2" key="1">
    <citation type="journal article" date="2023" name="Plants (Basel)">
        <title>Bridging the Gap: Combining Genomics and Transcriptomics Approaches to Understand Stylosanthes scabra, an Orphan Legume from the Brazilian Caatinga.</title>
        <authorList>
            <person name="Ferreira-Neto J.R.C."/>
            <person name="da Silva M.D."/>
            <person name="Binneck E."/>
            <person name="de Melo N.F."/>
            <person name="da Silva R.H."/>
            <person name="de Melo A.L.T.M."/>
            <person name="Pandolfi V."/>
            <person name="Bustamante F.O."/>
            <person name="Brasileiro-Vidal A.C."/>
            <person name="Benko-Iseppon A.M."/>
        </authorList>
    </citation>
    <scope>NUCLEOTIDE SEQUENCE [LARGE SCALE GENOMIC DNA]</scope>
    <source>
        <tissue evidence="1">Leaves</tissue>
    </source>
</reference>
<organism evidence="1 2">
    <name type="scientific">Stylosanthes scabra</name>
    <dbReference type="NCBI Taxonomy" id="79078"/>
    <lineage>
        <taxon>Eukaryota</taxon>
        <taxon>Viridiplantae</taxon>
        <taxon>Streptophyta</taxon>
        <taxon>Embryophyta</taxon>
        <taxon>Tracheophyta</taxon>
        <taxon>Spermatophyta</taxon>
        <taxon>Magnoliopsida</taxon>
        <taxon>eudicotyledons</taxon>
        <taxon>Gunneridae</taxon>
        <taxon>Pentapetalae</taxon>
        <taxon>rosids</taxon>
        <taxon>fabids</taxon>
        <taxon>Fabales</taxon>
        <taxon>Fabaceae</taxon>
        <taxon>Papilionoideae</taxon>
        <taxon>50 kb inversion clade</taxon>
        <taxon>dalbergioids sensu lato</taxon>
        <taxon>Dalbergieae</taxon>
        <taxon>Pterocarpus clade</taxon>
        <taxon>Stylosanthes</taxon>
    </lineage>
</organism>
<dbReference type="EMBL" id="JASCZI010153492">
    <property type="protein sequence ID" value="MED6177427.1"/>
    <property type="molecule type" value="Genomic_DNA"/>
</dbReference>
<dbReference type="Proteomes" id="UP001341840">
    <property type="component" value="Unassembled WGS sequence"/>
</dbReference>
<keyword evidence="2" id="KW-1185">Reference proteome</keyword>
<name>A0ABU6VUW7_9FABA</name>
<gene>
    <name evidence="1" type="ORF">PIB30_097976</name>
</gene>
<protein>
    <submittedName>
        <fullName evidence="1">Uncharacterized protein</fullName>
    </submittedName>
</protein>
<accession>A0ABU6VUW7</accession>
<evidence type="ECO:0000313" key="2">
    <source>
        <dbReference type="Proteomes" id="UP001341840"/>
    </source>
</evidence>
<comment type="caution">
    <text evidence="1">The sequence shown here is derived from an EMBL/GenBank/DDBJ whole genome shotgun (WGS) entry which is preliminary data.</text>
</comment>
<sequence>MNWKEPYSENWTLTTLRKSLGGCEDCENRAVPSLHNFQVTSKTILKSFVVFQTRTSTPEPHFSNNRSLLLDYLIEDLLSYYPRGIKLDQVDALIWKHDNKGTFLPGDAKGCFDSWMEVAVRRDKKGLWMIAFFSAIWEIWNQRNVMMFKRGKLDINKMKGERWQDVLCYEKMIGSKEDVKGMVRLCGRMQKQDAEGVLV</sequence>